<evidence type="ECO:0000256" key="3">
    <source>
        <dbReference type="ARBA" id="ARBA00023163"/>
    </source>
</evidence>
<proteinExistence type="predicted"/>
<keyword evidence="2" id="KW-0238">DNA-binding</keyword>
<dbReference type="InterPro" id="IPR037923">
    <property type="entry name" value="HTH-like"/>
</dbReference>
<evidence type="ECO:0000259" key="4">
    <source>
        <dbReference type="PROSITE" id="PS01124"/>
    </source>
</evidence>
<dbReference type="InterPro" id="IPR020449">
    <property type="entry name" value="Tscrpt_reg_AraC-type_HTH"/>
</dbReference>
<dbReference type="SUPFAM" id="SSF51215">
    <property type="entry name" value="Regulatory protein AraC"/>
    <property type="match status" value="1"/>
</dbReference>
<dbReference type="InterPro" id="IPR018060">
    <property type="entry name" value="HTH_AraC"/>
</dbReference>
<dbReference type="PROSITE" id="PS00041">
    <property type="entry name" value="HTH_ARAC_FAMILY_1"/>
    <property type="match status" value="1"/>
</dbReference>
<dbReference type="Proteomes" id="UP001597362">
    <property type="component" value="Unassembled WGS sequence"/>
</dbReference>
<dbReference type="InterPro" id="IPR003313">
    <property type="entry name" value="AraC-bd"/>
</dbReference>
<keyword evidence="1" id="KW-0805">Transcription regulation</keyword>
<comment type="caution">
    <text evidence="5">The sequence shown here is derived from an EMBL/GenBank/DDBJ whole genome shotgun (WGS) entry which is preliminary data.</text>
</comment>
<reference evidence="6" key="1">
    <citation type="journal article" date="2019" name="Int. J. Syst. Evol. Microbiol.">
        <title>The Global Catalogue of Microorganisms (GCM) 10K type strain sequencing project: providing services to taxonomists for standard genome sequencing and annotation.</title>
        <authorList>
            <consortium name="The Broad Institute Genomics Platform"/>
            <consortium name="The Broad Institute Genome Sequencing Center for Infectious Disease"/>
            <person name="Wu L."/>
            <person name="Ma J."/>
        </authorList>
    </citation>
    <scope>NUCLEOTIDE SEQUENCE [LARGE SCALE GENOMIC DNA]</scope>
    <source>
        <strain evidence="6">GH52</strain>
    </source>
</reference>
<dbReference type="Gene3D" id="2.60.120.10">
    <property type="entry name" value="Jelly Rolls"/>
    <property type="match status" value="1"/>
</dbReference>
<organism evidence="5 6">
    <name type="scientific">Paenibacillus yanchengensis</name>
    <dbReference type="NCBI Taxonomy" id="2035833"/>
    <lineage>
        <taxon>Bacteria</taxon>
        <taxon>Bacillati</taxon>
        <taxon>Bacillota</taxon>
        <taxon>Bacilli</taxon>
        <taxon>Bacillales</taxon>
        <taxon>Paenibacillaceae</taxon>
        <taxon>Paenibacillus</taxon>
    </lineage>
</organism>
<sequence length="291" mass="34320">MMRRFVETTTKELYLNAHTPVYINRVQESFTLSEHNHEFIEINYVSEGTGFQYIAGEVIAVTKGDLFYLPIGVSHIFRPATSDKDRQRLIVYNCLIEREFAAQLACYVDKSDQLQRYLLQPYPEQQWYQWRDSDGTLQSIFYSLYKEFTGKPKNYMYEIQAQIIRLLIHMERSLEKQRHSSAVQEHIASDQLMEELLRYIEQKLPEAATMATLAANIGLSERQLRRKFLNDVGMNYTEYIQLKRIEASCQLLKSTNKKVVEIARLSGYEDITYFNRLFKKIVGMSPNQFRK</sequence>
<dbReference type="PANTHER" id="PTHR43280:SF2">
    <property type="entry name" value="HTH-TYPE TRANSCRIPTIONAL REGULATOR EXSA"/>
    <property type="match status" value="1"/>
</dbReference>
<name>A0ABW4YNT8_9BACL</name>
<keyword evidence="6" id="KW-1185">Reference proteome</keyword>
<dbReference type="RefSeq" id="WP_377774038.1">
    <property type="nucleotide sequence ID" value="NZ_JBHUHO010000035.1"/>
</dbReference>
<dbReference type="InterPro" id="IPR009057">
    <property type="entry name" value="Homeodomain-like_sf"/>
</dbReference>
<dbReference type="InterPro" id="IPR014710">
    <property type="entry name" value="RmlC-like_jellyroll"/>
</dbReference>
<dbReference type="InterPro" id="IPR018062">
    <property type="entry name" value="HTH_AraC-typ_CS"/>
</dbReference>
<gene>
    <name evidence="5" type="ORF">ACFSJH_15570</name>
</gene>
<dbReference type="Pfam" id="PF12833">
    <property type="entry name" value="HTH_18"/>
    <property type="match status" value="1"/>
</dbReference>
<feature type="domain" description="HTH araC/xylS-type" evidence="4">
    <location>
        <begin position="194"/>
        <end position="291"/>
    </location>
</feature>
<dbReference type="PRINTS" id="PR00032">
    <property type="entry name" value="HTHARAC"/>
</dbReference>
<dbReference type="Pfam" id="PF02311">
    <property type="entry name" value="AraC_binding"/>
    <property type="match status" value="1"/>
</dbReference>
<evidence type="ECO:0000313" key="5">
    <source>
        <dbReference type="EMBL" id="MFD2117149.1"/>
    </source>
</evidence>
<dbReference type="SUPFAM" id="SSF46689">
    <property type="entry name" value="Homeodomain-like"/>
    <property type="match status" value="2"/>
</dbReference>
<dbReference type="Gene3D" id="1.10.10.60">
    <property type="entry name" value="Homeodomain-like"/>
    <property type="match status" value="2"/>
</dbReference>
<evidence type="ECO:0000256" key="1">
    <source>
        <dbReference type="ARBA" id="ARBA00023015"/>
    </source>
</evidence>
<evidence type="ECO:0000313" key="6">
    <source>
        <dbReference type="Proteomes" id="UP001597362"/>
    </source>
</evidence>
<dbReference type="PROSITE" id="PS01124">
    <property type="entry name" value="HTH_ARAC_FAMILY_2"/>
    <property type="match status" value="1"/>
</dbReference>
<evidence type="ECO:0000256" key="2">
    <source>
        <dbReference type="ARBA" id="ARBA00023125"/>
    </source>
</evidence>
<dbReference type="SMART" id="SM00342">
    <property type="entry name" value="HTH_ARAC"/>
    <property type="match status" value="1"/>
</dbReference>
<accession>A0ABW4YNT8</accession>
<protein>
    <submittedName>
        <fullName evidence="5">Helix-turn-helix domain-containing protein</fullName>
    </submittedName>
</protein>
<dbReference type="PANTHER" id="PTHR43280">
    <property type="entry name" value="ARAC-FAMILY TRANSCRIPTIONAL REGULATOR"/>
    <property type="match status" value="1"/>
</dbReference>
<dbReference type="EMBL" id="JBHUHO010000035">
    <property type="protein sequence ID" value="MFD2117149.1"/>
    <property type="molecule type" value="Genomic_DNA"/>
</dbReference>
<keyword evidence="3" id="KW-0804">Transcription</keyword>